<protein>
    <recommendedName>
        <fullName evidence="6">Protein kinase domain-containing protein</fullName>
    </recommendedName>
</protein>
<dbReference type="Pfam" id="PF07714">
    <property type="entry name" value="PK_Tyr_Ser-Thr"/>
    <property type="match status" value="1"/>
</dbReference>
<dbReference type="AlphaFoldDB" id="A0A6G0XJV8"/>
<evidence type="ECO:0000313" key="8">
    <source>
        <dbReference type="Proteomes" id="UP000481153"/>
    </source>
</evidence>
<feature type="signal peptide" evidence="5">
    <location>
        <begin position="1"/>
        <end position="26"/>
    </location>
</feature>
<dbReference type="PROSITE" id="PS50011">
    <property type="entry name" value="PROTEIN_KINASE_DOM"/>
    <property type="match status" value="1"/>
</dbReference>
<dbReference type="InterPro" id="IPR001245">
    <property type="entry name" value="Ser-Thr/Tyr_kinase_cat_dom"/>
</dbReference>
<evidence type="ECO:0000256" key="5">
    <source>
        <dbReference type="SAM" id="SignalP"/>
    </source>
</evidence>
<dbReference type="PROSITE" id="PS51450">
    <property type="entry name" value="LRR"/>
    <property type="match status" value="2"/>
</dbReference>
<dbReference type="PANTHER" id="PTHR48007">
    <property type="entry name" value="LEUCINE-RICH REPEAT RECEPTOR-LIKE PROTEIN KINASE PXC1"/>
    <property type="match status" value="1"/>
</dbReference>
<accession>A0A6G0XJV8</accession>
<keyword evidence="5" id="KW-0732">Signal</keyword>
<sequence>MLPWRSPSRLLRLLVVLLVLTATLEAGKRKHHTKRAAKASKAAGKSCTEDTIIRQCTDGTDKACATVPQGDGSCNVIPFLAQTNNPIFYLTPTKSSSVMDGMVVLMARNGTTKLQYVPPGLKSLEIMRVASFEMVDLVLPDGLQVLAFRRSKFPPFPSSTFGNITLPDSMEKVIFDHTIMSTFDPSPWRHVPFKTLTLDNNRIRSFDNVVFPPSLTTLQISNNKLSSFTDTVLPPSCISLQLQGNNLPSIDAIPMSNFESLKYLTLTRNPIVEISDTTKLPRSLQTLKMDSCRLERISPNFSFPPNLTTLDLSNNALASFPATSLPTTLKSLSLVKNPLTEFNIDDSAVLKLLQQLTDFDADTSRVKCGSEYTKTTIQDKIYACVRRETRVSSQVSGPASLETTKSNNTMAIVLIVVGCVAAVTLLLAFLWTKRRRNRLADQLILEPIQDIPMSGMAAAYQVEETKAPSFVATTLVAVPTFFDEDLALRERFIPADMMDEYLPLIGNIYSGVLRGQRVMIMALPNEGQEETAQLLVRVVHPNLLTFYGFSCGFDNRLTIVTEWMDGGNLQAILEKPKPWNLLIHLSIAQDVAQALVYLHETIRAPHSRLSSQTIWINGSGQTKLSLRGGIEPAQRVWTAPECGFDEASAPSLAADVYAFGVLLLTLWKHAVPTVEVIMEESQLTAKRRRSGRKPKRTNDDWSPRLRDLAAQCLQRDRADRPSMKVVDSTLRSIHGDIEETTSRDDISTILGLSVLETVAPAASSVVESSRSTEAMAVTLEVASTVLGLSVVEVVEPESPLTSPVSTTANTVAHVESVVESVNSLDVEVEIQSELSNISAAVAVGSVTTSSSVSAQAGSTTRSI</sequence>
<evidence type="ECO:0000256" key="2">
    <source>
        <dbReference type="ARBA" id="ARBA00022737"/>
    </source>
</evidence>
<dbReference type="GO" id="GO:0004672">
    <property type="term" value="F:protein kinase activity"/>
    <property type="evidence" value="ECO:0007669"/>
    <property type="project" value="InterPro"/>
</dbReference>
<keyword evidence="1" id="KW-0433">Leucine-rich repeat</keyword>
<dbReference type="SUPFAM" id="SSF52058">
    <property type="entry name" value="L domain-like"/>
    <property type="match status" value="1"/>
</dbReference>
<dbReference type="Gene3D" id="3.80.10.10">
    <property type="entry name" value="Ribonuclease Inhibitor"/>
    <property type="match status" value="1"/>
</dbReference>
<feature type="transmembrane region" description="Helical" evidence="4">
    <location>
        <begin position="410"/>
        <end position="431"/>
    </location>
</feature>
<dbReference type="InterPro" id="IPR000719">
    <property type="entry name" value="Prot_kinase_dom"/>
</dbReference>
<keyword evidence="4" id="KW-0812">Transmembrane</keyword>
<evidence type="ECO:0000259" key="6">
    <source>
        <dbReference type="PROSITE" id="PS50011"/>
    </source>
</evidence>
<dbReference type="InterPro" id="IPR011009">
    <property type="entry name" value="Kinase-like_dom_sf"/>
</dbReference>
<keyword evidence="2" id="KW-0677">Repeat</keyword>
<dbReference type="InterPro" id="IPR032675">
    <property type="entry name" value="LRR_dom_sf"/>
</dbReference>
<feature type="domain" description="Protein kinase" evidence="6">
    <location>
        <begin position="445"/>
        <end position="737"/>
    </location>
</feature>
<evidence type="ECO:0000256" key="4">
    <source>
        <dbReference type="SAM" id="Phobius"/>
    </source>
</evidence>
<dbReference type="InterPro" id="IPR046959">
    <property type="entry name" value="PRK1-6/SRF4-like"/>
</dbReference>
<dbReference type="SMART" id="SM00364">
    <property type="entry name" value="LRR_BAC"/>
    <property type="match status" value="2"/>
</dbReference>
<dbReference type="VEuPathDB" id="FungiDB:AeMF1_010243"/>
<dbReference type="PANTHER" id="PTHR48007:SF4">
    <property type="entry name" value="LEUCINE-RICH REPEAT RECEPTOR-LIKE PROTEIN KINASE PXC1"/>
    <property type="match status" value="1"/>
</dbReference>
<keyword evidence="4" id="KW-0472">Membrane</keyword>
<dbReference type="Proteomes" id="UP000481153">
    <property type="component" value="Unassembled WGS sequence"/>
</dbReference>
<feature type="region of interest" description="Disordered" evidence="3">
    <location>
        <begin position="682"/>
        <end position="702"/>
    </location>
</feature>
<dbReference type="EMBL" id="VJMJ01000048">
    <property type="protein sequence ID" value="KAF0740590.1"/>
    <property type="molecule type" value="Genomic_DNA"/>
</dbReference>
<proteinExistence type="predicted"/>
<evidence type="ECO:0000313" key="7">
    <source>
        <dbReference type="EMBL" id="KAF0740590.1"/>
    </source>
</evidence>
<dbReference type="GO" id="GO:0005524">
    <property type="term" value="F:ATP binding"/>
    <property type="evidence" value="ECO:0007669"/>
    <property type="project" value="InterPro"/>
</dbReference>
<keyword evidence="8" id="KW-1185">Reference proteome</keyword>
<evidence type="ECO:0000256" key="3">
    <source>
        <dbReference type="SAM" id="MobiDB-lite"/>
    </source>
</evidence>
<gene>
    <name evidence="7" type="ORF">Ae201684_003967</name>
</gene>
<feature type="compositionally biased region" description="Basic residues" evidence="3">
    <location>
        <begin position="685"/>
        <end position="695"/>
    </location>
</feature>
<comment type="caution">
    <text evidence="7">The sequence shown here is derived from an EMBL/GenBank/DDBJ whole genome shotgun (WGS) entry which is preliminary data.</text>
</comment>
<reference evidence="7 8" key="1">
    <citation type="submission" date="2019-07" db="EMBL/GenBank/DDBJ databases">
        <title>Genomics analysis of Aphanomyces spp. identifies a new class of oomycete effector associated with host adaptation.</title>
        <authorList>
            <person name="Gaulin E."/>
        </authorList>
    </citation>
    <scope>NUCLEOTIDE SEQUENCE [LARGE SCALE GENOMIC DNA]</scope>
    <source>
        <strain evidence="7 8">ATCC 201684</strain>
    </source>
</reference>
<evidence type="ECO:0000256" key="1">
    <source>
        <dbReference type="ARBA" id="ARBA00022614"/>
    </source>
</evidence>
<keyword evidence="4" id="KW-1133">Transmembrane helix</keyword>
<name>A0A6G0XJV8_9STRA</name>
<feature type="chain" id="PRO_5026270772" description="Protein kinase domain-containing protein" evidence="5">
    <location>
        <begin position="27"/>
        <end position="863"/>
    </location>
</feature>
<organism evidence="7 8">
    <name type="scientific">Aphanomyces euteiches</name>
    <dbReference type="NCBI Taxonomy" id="100861"/>
    <lineage>
        <taxon>Eukaryota</taxon>
        <taxon>Sar</taxon>
        <taxon>Stramenopiles</taxon>
        <taxon>Oomycota</taxon>
        <taxon>Saprolegniomycetes</taxon>
        <taxon>Saprolegniales</taxon>
        <taxon>Verrucalvaceae</taxon>
        <taxon>Aphanomyces</taxon>
    </lineage>
</organism>
<dbReference type="InterPro" id="IPR001611">
    <property type="entry name" value="Leu-rich_rpt"/>
</dbReference>
<dbReference type="SUPFAM" id="SSF56112">
    <property type="entry name" value="Protein kinase-like (PK-like)"/>
    <property type="match status" value="1"/>
</dbReference>
<dbReference type="Gene3D" id="1.10.510.10">
    <property type="entry name" value="Transferase(Phosphotransferase) domain 1"/>
    <property type="match status" value="1"/>
</dbReference>